<comment type="similarity">
    <text evidence="2">Belongs to the FliJ family.</text>
</comment>
<dbReference type="GO" id="GO:0009288">
    <property type="term" value="C:bacterial-type flagellum"/>
    <property type="evidence" value="ECO:0007669"/>
    <property type="project" value="InterPro"/>
</dbReference>
<keyword evidence="12" id="KW-0969">Cilium</keyword>
<keyword evidence="6" id="KW-0145">Chemotaxis</keyword>
<comment type="subcellular location">
    <subcellularLocation>
        <location evidence="1">Cell membrane</location>
        <topology evidence="1">Peripheral membrane protein</topology>
        <orientation evidence="1">Cytoplasmic side</orientation>
    </subcellularLocation>
</comment>
<evidence type="ECO:0000256" key="6">
    <source>
        <dbReference type="ARBA" id="ARBA00022500"/>
    </source>
</evidence>
<dbReference type="GO" id="GO:0005886">
    <property type="term" value="C:plasma membrane"/>
    <property type="evidence" value="ECO:0007669"/>
    <property type="project" value="UniProtKB-SubCell"/>
</dbReference>
<feature type="coiled-coil region" evidence="11">
    <location>
        <begin position="108"/>
        <end position="140"/>
    </location>
</feature>
<dbReference type="NCBIfam" id="TIGR02473">
    <property type="entry name" value="flagell_FliJ"/>
    <property type="match status" value="1"/>
</dbReference>
<evidence type="ECO:0000256" key="8">
    <source>
        <dbReference type="ARBA" id="ARBA00022927"/>
    </source>
</evidence>
<reference evidence="12 13" key="1">
    <citation type="submission" date="2017-07" db="EMBL/GenBank/DDBJ databases">
        <title>Isolation and whole genome analysis of endospore-forming bacteria from heroin.</title>
        <authorList>
            <person name="Kalinowski J."/>
            <person name="Ahrens B."/>
            <person name="Al-Dilaimi A."/>
            <person name="Winkler A."/>
            <person name="Wibberg D."/>
            <person name="Schleenbecker U."/>
            <person name="Ruckert C."/>
            <person name="Wolfel R."/>
            <person name="Grass G."/>
        </authorList>
    </citation>
    <scope>NUCLEOTIDE SEQUENCE [LARGE SCALE GENOMIC DNA]</scope>
    <source>
        <strain evidence="12 13">7539</strain>
    </source>
</reference>
<dbReference type="Gene3D" id="1.10.287.1700">
    <property type="match status" value="1"/>
</dbReference>
<dbReference type="InterPro" id="IPR012823">
    <property type="entry name" value="Flagell_FliJ"/>
</dbReference>
<evidence type="ECO:0000256" key="1">
    <source>
        <dbReference type="ARBA" id="ARBA00004413"/>
    </source>
</evidence>
<evidence type="ECO:0000256" key="4">
    <source>
        <dbReference type="ARBA" id="ARBA00022448"/>
    </source>
</evidence>
<dbReference type="EMBL" id="NPCC01000005">
    <property type="protein sequence ID" value="PAE90160.1"/>
    <property type="molecule type" value="Genomic_DNA"/>
</dbReference>
<accession>A0A268P4F7</accession>
<evidence type="ECO:0000256" key="3">
    <source>
        <dbReference type="ARBA" id="ARBA00020392"/>
    </source>
</evidence>
<dbReference type="GO" id="GO:0071973">
    <property type="term" value="P:bacterial-type flagellum-dependent cell motility"/>
    <property type="evidence" value="ECO:0007669"/>
    <property type="project" value="InterPro"/>
</dbReference>
<evidence type="ECO:0000313" key="12">
    <source>
        <dbReference type="EMBL" id="PAE90160.1"/>
    </source>
</evidence>
<dbReference type="GO" id="GO:0015031">
    <property type="term" value="P:protein transport"/>
    <property type="evidence" value="ECO:0007669"/>
    <property type="project" value="UniProtKB-KW"/>
</dbReference>
<protein>
    <recommendedName>
        <fullName evidence="3">Flagellar FliJ protein</fullName>
    </recommendedName>
</protein>
<evidence type="ECO:0000256" key="7">
    <source>
        <dbReference type="ARBA" id="ARBA00022795"/>
    </source>
</evidence>
<evidence type="ECO:0000313" key="13">
    <source>
        <dbReference type="Proteomes" id="UP000216207"/>
    </source>
</evidence>
<evidence type="ECO:0000256" key="9">
    <source>
        <dbReference type="ARBA" id="ARBA00023136"/>
    </source>
</evidence>
<evidence type="ECO:0000256" key="11">
    <source>
        <dbReference type="SAM" id="Coils"/>
    </source>
</evidence>
<keyword evidence="7" id="KW-1005">Bacterial flagellum biogenesis</keyword>
<organism evidence="12 13">
    <name type="scientific">Shouchella clausii</name>
    <name type="common">Alkalihalobacillus clausii</name>
    <dbReference type="NCBI Taxonomy" id="79880"/>
    <lineage>
        <taxon>Bacteria</taxon>
        <taxon>Bacillati</taxon>
        <taxon>Bacillota</taxon>
        <taxon>Bacilli</taxon>
        <taxon>Bacillales</taxon>
        <taxon>Bacillaceae</taxon>
        <taxon>Shouchella</taxon>
    </lineage>
</organism>
<keyword evidence="4" id="KW-0813">Transport</keyword>
<keyword evidence="5" id="KW-1003">Cell membrane</keyword>
<evidence type="ECO:0000256" key="5">
    <source>
        <dbReference type="ARBA" id="ARBA00022475"/>
    </source>
</evidence>
<keyword evidence="11" id="KW-0175">Coiled coil</keyword>
<dbReference type="GO" id="GO:0006935">
    <property type="term" value="P:chemotaxis"/>
    <property type="evidence" value="ECO:0007669"/>
    <property type="project" value="UniProtKB-KW"/>
</dbReference>
<name>A0A268P4F7_SHOCL</name>
<evidence type="ECO:0000256" key="2">
    <source>
        <dbReference type="ARBA" id="ARBA00010004"/>
    </source>
</evidence>
<dbReference type="AlphaFoldDB" id="A0A268P4F7"/>
<dbReference type="Proteomes" id="UP000216207">
    <property type="component" value="Unassembled WGS sequence"/>
</dbReference>
<proteinExistence type="inferred from homology"/>
<dbReference type="InterPro" id="IPR053716">
    <property type="entry name" value="Flag_assembly_chemotaxis_eff"/>
</dbReference>
<dbReference type="RefSeq" id="WP_095326168.1">
    <property type="nucleotide sequence ID" value="NZ_NPCC01000005.1"/>
</dbReference>
<keyword evidence="9" id="KW-0472">Membrane</keyword>
<keyword evidence="12" id="KW-0966">Cell projection</keyword>
<sequence>MAFQFSLQTAMDVCKQEKEAAHKQYEVAVDAFECEAMALFRLLKQKEDVQAATEKMLVEKASVSDLLISQACLDGLEQQIGKQQLRTDQARVDMLQKKATFQQHAVSYKQYERLKEKKRLEQKQAENRREQQLMDELCVTRFKRKFA</sequence>
<keyword evidence="8" id="KW-0653">Protein transport</keyword>
<comment type="caution">
    <text evidence="12">The sequence shown here is derived from an EMBL/GenBank/DDBJ whole genome shotgun (WGS) entry which is preliminary data.</text>
</comment>
<dbReference type="Pfam" id="PF02050">
    <property type="entry name" value="FliJ"/>
    <property type="match status" value="1"/>
</dbReference>
<evidence type="ECO:0000256" key="10">
    <source>
        <dbReference type="ARBA" id="ARBA00023225"/>
    </source>
</evidence>
<keyword evidence="10" id="KW-1006">Bacterial flagellum protein export</keyword>
<keyword evidence="12" id="KW-0282">Flagellum</keyword>
<dbReference type="GO" id="GO:0044781">
    <property type="term" value="P:bacterial-type flagellum organization"/>
    <property type="evidence" value="ECO:0007669"/>
    <property type="project" value="UniProtKB-KW"/>
</dbReference>
<gene>
    <name evidence="12" type="primary">fliJ</name>
    <name evidence="12" type="ORF">CHH72_04035</name>
</gene>